<dbReference type="PROSITE" id="PS00107">
    <property type="entry name" value="PROTEIN_KINASE_ATP"/>
    <property type="match status" value="1"/>
</dbReference>
<sequence length="712" mass="73839">MLNSGDVFAGFTIERQLGEGGMGAVYLARHPRLGKLTALKLLKPELFADAAIRTRFEREADLAAALDHPSIVTVYDRGMEGAHLWMCMQYVDGADAGTVNSLALPPDKAVQIIAGVADALDYAHGMGVLHRDVKPSNILLARANTGQGERVFLTDFGLARLRAETVRLTQAGMFTATLAFASPEQMTGGDMDGRSDQYSLACTLYWLLTGMAPFDSPNPADIIHGNLQLAPPPLAVKRRGLPPGLDPVLVKAMAKHPAHRYRTCVEFAAAAEHALTANPTVTETTGPGTGFAASTTGYAPAQPVPPAAGPPGYPADGRYTAGTPPVVPQPPGATPPGTLRGPSVDQAGGAAALPPAGATPGQVDPTGAQPTVAITRPAPPAGSSDPAVERTGGFAAVPPSVDRAGANPQVPAGGERTGGMPVVPGARPDSAGAPAGYPGESAETTGAAAAMRPGGYLPGPHAYAAPPPGYAAPGSAVPPARRGRAPWIAVAILVPLIVLALIAVVVVVVFLGTDDSSSAGAPAAVPQTSTLEREPSSEDDPGDPPGAEPGDRTRRLFPTLLPQGSGLDGFGYQNARCSRFGPGDQIPLLPDIPVFGDVLETRPWEAIWDCRQIQLQPTRMDYTIITYPDAEAAREVVAGLPAHDMSAGTKSGEPYTAYIWEDSGGRGQFNVNMLVSFGSNGDSPRSNSLLFVRKWGPTARQDVYGWWADAPL</sequence>
<reference evidence="11 12" key="1">
    <citation type="submission" date="2020-04" db="EMBL/GenBank/DDBJ databases">
        <title>MicrobeNet Type strains.</title>
        <authorList>
            <person name="Nicholson A.C."/>
        </authorList>
    </citation>
    <scope>NUCLEOTIDE SEQUENCE [LARGE SCALE GENOMIC DNA]</scope>
    <source>
        <strain evidence="11 12">DSM 45078</strain>
    </source>
</reference>
<evidence type="ECO:0000256" key="9">
    <source>
        <dbReference type="SAM" id="Phobius"/>
    </source>
</evidence>
<evidence type="ECO:0000256" key="6">
    <source>
        <dbReference type="ARBA" id="ARBA00022840"/>
    </source>
</evidence>
<feature type="compositionally biased region" description="Pro residues" evidence="8">
    <location>
        <begin position="325"/>
        <end position="334"/>
    </location>
</feature>
<dbReference type="PANTHER" id="PTHR43289:SF6">
    <property type="entry name" value="SERINE_THREONINE-PROTEIN KINASE NEKL-3"/>
    <property type="match status" value="1"/>
</dbReference>
<dbReference type="InterPro" id="IPR017441">
    <property type="entry name" value="Protein_kinase_ATP_BS"/>
</dbReference>
<dbReference type="Gene3D" id="1.10.510.10">
    <property type="entry name" value="Transferase(Phosphotransferase) domain 1"/>
    <property type="match status" value="1"/>
</dbReference>
<evidence type="ECO:0000256" key="5">
    <source>
        <dbReference type="ARBA" id="ARBA00022777"/>
    </source>
</evidence>
<dbReference type="AlphaFoldDB" id="A0A846XJ54"/>
<dbReference type="Pfam" id="PF00069">
    <property type="entry name" value="Pkinase"/>
    <property type="match status" value="1"/>
</dbReference>
<dbReference type="PROSITE" id="PS00108">
    <property type="entry name" value="PROTEIN_KINASE_ST"/>
    <property type="match status" value="1"/>
</dbReference>
<evidence type="ECO:0000256" key="7">
    <source>
        <dbReference type="PROSITE-ProRule" id="PRU10141"/>
    </source>
</evidence>
<keyword evidence="3" id="KW-0808">Transferase</keyword>
<keyword evidence="5 11" id="KW-0418">Kinase</keyword>
<dbReference type="InterPro" id="IPR008271">
    <property type="entry name" value="Ser/Thr_kinase_AS"/>
</dbReference>
<dbReference type="InterPro" id="IPR011009">
    <property type="entry name" value="Kinase-like_dom_sf"/>
</dbReference>
<dbReference type="Proteomes" id="UP000565715">
    <property type="component" value="Unassembled WGS sequence"/>
</dbReference>
<keyword evidence="12" id="KW-1185">Reference proteome</keyword>
<dbReference type="Gene3D" id="3.30.200.20">
    <property type="entry name" value="Phosphorylase Kinase, domain 1"/>
    <property type="match status" value="1"/>
</dbReference>
<keyword evidence="9" id="KW-0812">Transmembrane</keyword>
<feature type="compositionally biased region" description="Low complexity" evidence="8">
    <location>
        <begin position="347"/>
        <end position="361"/>
    </location>
</feature>
<feature type="region of interest" description="Disordered" evidence="8">
    <location>
        <begin position="516"/>
        <end position="558"/>
    </location>
</feature>
<feature type="compositionally biased region" description="Pro residues" evidence="8">
    <location>
        <begin position="302"/>
        <end position="313"/>
    </location>
</feature>
<evidence type="ECO:0000313" key="11">
    <source>
        <dbReference type="EMBL" id="NKY35375.1"/>
    </source>
</evidence>
<gene>
    <name evidence="11" type="ORF">HGA13_20215</name>
</gene>
<dbReference type="GO" id="GO:0005524">
    <property type="term" value="F:ATP binding"/>
    <property type="evidence" value="ECO:0007669"/>
    <property type="project" value="UniProtKB-UniRule"/>
</dbReference>
<organism evidence="11 12">
    <name type="scientific">Nocardia speluncae</name>
    <dbReference type="NCBI Taxonomy" id="419477"/>
    <lineage>
        <taxon>Bacteria</taxon>
        <taxon>Bacillati</taxon>
        <taxon>Actinomycetota</taxon>
        <taxon>Actinomycetes</taxon>
        <taxon>Mycobacteriales</taxon>
        <taxon>Nocardiaceae</taxon>
        <taxon>Nocardia</taxon>
    </lineage>
</organism>
<keyword evidence="9" id="KW-0472">Membrane</keyword>
<dbReference type="SUPFAM" id="SSF56112">
    <property type="entry name" value="Protein kinase-like (PK-like)"/>
    <property type="match status" value="1"/>
</dbReference>
<dbReference type="PROSITE" id="PS50011">
    <property type="entry name" value="PROTEIN_KINASE_DOM"/>
    <property type="match status" value="1"/>
</dbReference>
<dbReference type="PANTHER" id="PTHR43289">
    <property type="entry name" value="MITOGEN-ACTIVATED PROTEIN KINASE KINASE KINASE 20-RELATED"/>
    <property type="match status" value="1"/>
</dbReference>
<proteinExistence type="predicted"/>
<protein>
    <recommendedName>
        <fullName evidence="1">non-specific serine/threonine protein kinase</fullName>
        <ecNumber evidence="1">2.7.11.1</ecNumber>
    </recommendedName>
</protein>
<feature type="transmembrane region" description="Helical" evidence="9">
    <location>
        <begin position="487"/>
        <end position="511"/>
    </location>
</feature>
<keyword evidence="4 7" id="KW-0547">Nucleotide-binding</keyword>
<dbReference type="GO" id="GO:0004674">
    <property type="term" value="F:protein serine/threonine kinase activity"/>
    <property type="evidence" value="ECO:0007669"/>
    <property type="project" value="UniProtKB-KW"/>
</dbReference>
<evidence type="ECO:0000256" key="3">
    <source>
        <dbReference type="ARBA" id="ARBA00022679"/>
    </source>
</evidence>
<dbReference type="EMBL" id="JAAXOO010000005">
    <property type="protein sequence ID" value="NKY35375.1"/>
    <property type="molecule type" value="Genomic_DNA"/>
</dbReference>
<evidence type="ECO:0000256" key="2">
    <source>
        <dbReference type="ARBA" id="ARBA00022527"/>
    </source>
</evidence>
<keyword evidence="6 7" id="KW-0067">ATP-binding</keyword>
<feature type="domain" description="Protein kinase" evidence="10">
    <location>
        <begin position="11"/>
        <end position="276"/>
    </location>
</feature>
<evidence type="ECO:0000256" key="4">
    <source>
        <dbReference type="ARBA" id="ARBA00022741"/>
    </source>
</evidence>
<feature type="binding site" evidence="7">
    <location>
        <position position="40"/>
    </location>
    <ligand>
        <name>ATP</name>
        <dbReference type="ChEBI" id="CHEBI:30616"/>
    </ligand>
</feature>
<keyword evidence="9" id="KW-1133">Transmembrane helix</keyword>
<dbReference type="SMART" id="SM00220">
    <property type="entry name" value="S_TKc"/>
    <property type="match status" value="1"/>
</dbReference>
<comment type="caution">
    <text evidence="11">The sequence shown here is derived from an EMBL/GenBank/DDBJ whole genome shotgun (WGS) entry which is preliminary data.</text>
</comment>
<dbReference type="CDD" id="cd14014">
    <property type="entry name" value="STKc_PknB_like"/>
    <property type="match status" value="1"/>
</dbReference>
<evidence type="ECO:0000256" key="8">
    <source>
        <dbReference type="SAM" id="MobiDB-lite"/>
    </source>
</evidence>
<evidence type="ECO:0000256" key="1">
    <source>
        <dbReference type="ARBA" id="ARBA00012513"/>
    </source>
</evidence>
<feature type="region of interest" description="Disordered" evidence="8">
    <location>
        <begin position="292"/>
        <end position="445"/>
    </location>
</feature>
<dbReference type="EC" id="2.7.11.1" evidence="1"/>
<accession>A0A846XJ54</accession>
<keyword evidence="2" id="KW-0723">Serine/threonine-protein kinase</keyword>
<name>A0A846XJ54_9NOCA</name>
<dbReference type="InterPro" id="IPR000719">
    <property type="entry name" value="Prot_kinase_dom"/>
</dbReference>
<evidence type="ECO:0000259" key="10">
    <source>
        <dbReference type="PROSITE" id="PS50011"/>
    </source>
</evidence>
<evidence type="ECO:0000313" key="12">
    <source>
        <dbReference type="Proteomes" id="UP000565715"/>
    </source>
</evidence>